<proteinExistence type="predicted"/>
<dbReference type="RefSeq" id="WP_086470189.1">
    <property type="nucleotide sequence ID" value="NZ_FXWK01000001.1"/>
</dbReference>
<accession>A0A1Y6FEB7</accession>
<reference evidence="4" key="1">
    <citation type="submission" date="2017-04" db="EMBL/GenBank/DDBJ databases">
        <authorList>
            <person name="Varghese N."/>
            <person name="Submissions S."/>
        </authorList>
    </citation>
    <scope>NUCLEOTIDE SEQUENCE [LARGE SCALE GENOMIC DNA]</scope>
</reference>
<feature type="compositionally biased region" description="Low complexity" evidence="1">
    <location>
        <begin position="105"/>
        <end position="118"/>
    </location>
</feature>
<feature type="compositionally biased region" description="Pro residues" evidence="1">
    <location>
        <begin position="141"/>
        <end position="157"/>
    </location>
</feature>
<keyword evidence="2" id="KW-0732">Signal</keyword>
<gene>
    <name evidence="3" type="ORF">SAMN06295905_1913</name>
</gene>
<feature type="compositionally biased region" description="Gly residues" evidence="1">
    <location>
        <begin position="95"/>
        <end position="104"/>
    </location>
</feature>
<evidence type="ECO:0000313" key="3">
    <source>
        <dbReference type="EMBL" id="SMQ70783.1"/>
    </source>
</evidence>
<dbReference type="PROSITE" id="PS51257">
    <property type="entry name" value="PROKAR_LIPOPROTEIN"/>
    <property type="match status" value="1"/>
</dbReference>
<dbReference type="Proteomes" id="UP000194474">
    <property type="component" value="Unassembled WGS sequence"/>
</dbReference>
<feature type="compositionally biased region" description="Low complexity" evidence="1">
    <location>
        <begin position="58"/>
        <end position="94"/>
    </location>
</feature>
<feature type="chain" id="PRO_5013345999" description="Peptidase propeptide and YPEB domain-containing protein" evidence="2">
    <location>
        <begin position="22"/>
        <end position="235"/>
    </location>
</feature>
<name>A0A1Y6FEB7_9HYPH</name>
<dbReference type="OrthoDB" id="7951243at2"/>
<evidence type="ECO:0008006" key="5">
    <source>
        <dbReference type="Google" id="ProtNLM"/>
    </source>
</evidence>
<feature type="compositionally biased region" description="Low complexity" evidence="1">
    <location>
        <begin position="28"/>
        <end position="50"/>
    </location>
</feature>
<evidence type="ECO:0000256" key="2">
    <source>
        <dbReference type="SAM" id="SignalP"/>
    </source>
</evidence>
<feature type="signal peptide" evidence="2">
    <location>
        <begin position="1"/>
        <end position="21"/>
    </location>
</feature>
<feature type="region of interest" description="Disordered" evidence="1">
    <location>
        <begin position="28"/>
        <end position="157"/>
    </location>
</feature>
<keyword evidence="4" id="KW-1185">Reference proteome</keyword>
<protein>
    <recommendedName>
        <fullName evidence="5">Peptidase propeptide and YPEB domain-containing protein</fullName>
    </recommendedName>
</protein>
<sequence length="235" mass="22546">MNLRYVIVVCLALACAAPALAQGNSANAPGQSNGNNGNGSDSSPGNSGNAPGNGGSDSPGNSGNAPGQSNSNNGNGSDNAPGNSGTSPGNSGNAPGEGGAGSPGNSGNAPGQSSPSLPAGGGSGGAAPATPSPIGSARPPAFVPPAASPPQGGPPPVSAITLSGDQVRDAVASRQAMSLADFGEAVHQRNGGEIVDANLLRVRGMLVYALKVLDDSGRLSIQYFYARSGVYIGSE</sequence>
<evidence type="ECO:0000313" key="4">
    <source>
        <dbReference type="Proteomes" id="UP000194474"/>
    </source>
</evidence>
<dbReference type="AlphaFoldDB" id="A0A1Y6FEB7"/>
<evidence type="ECO:0000256" key="1">
    <source>
        <dbReference type="SAM" id="MobiDB-lite"/>
    </source>
</evidence>
<feature type="compositionally biased region" description="Low complexity" evidence="1">
    <location>
        <begin position="126"/>
        <end position="140"/>
    </location>
</feature>
<dbReference type="EMBL" id="FXWK01000001">
    <property type="protein sequence ID" value="SMQ70783.1"/>
    <property type="molecule type" value="Genomic_DNA"/>
</dbReference>
<organism evidence="3 4">
    <name type="scientific">Devosia lucknowensis</name>
    <dbReference type="NCBI Taxonomy" id="1096929"/>
    <lineage>
        <taxon>Bacteria</taxon>
        <taxon>Pseudomonadati</taxon>
        <taxon>Pseudomonadota</taxon>
        <taxon>Alphaproteobacteria</taxon>
        <taxon>Hyphomicrobiales</taxon>
        <taxon>Devosiaceae</taxon>
        <taxon>Devosia</taxon>
    </lineage>
</organism>